<dbReference type="EMBL" id="LR134289">
    <property type="protein sequence ID" value="VEE10154.1"/>
    <property type="molecule type" value="Genomic_DNA"/>
</dbReference>
<evidence type="ECO:0000256" key="1">
    <source>
        <dbReference type="SAM" id="Coils"/>
    </source>
</evidence>
<keyword evidence="1" id="KW-0175">Coiled coil</keyword>
<name>A0A448B6D8_CHRGE</name>
<dbReference type="Proteomes" id="UP000279227">
    <property type="component" value="Chromosome"/>
</dbReference>
<dbReference type="KEGG" id="cgle:NCTC11432_03734"/>
<evidence type="ECO:0000313" key="2">
    <source>
        <dbReference type="EMBL" id="VEE10154.1"/>
    </source>
</evidence>
<accession>A0A448B6D8</accession>
<sequence>MLQAIKFYIMPDLKIQEAKLLFKKIHSNPKSYDLQINEDGITGKDDKISFRLYRTGERVAFEVTIDGLTFTNTTGEWNNALIMLGNTIKKLEKEQENLKIEQAINKLRKYLSEEN</sequence>
<gene>
    <name evidence="2" type="ORF">NCTC11432_03734</name>
</gene>
<evidence type="ECO:0000313" key="3">
    <source>
        <dbReference type="Proteomes" id="UP000279227"/>
    </source>
</evidence>
<reference evidence="2 3" key="1">
    <citation type="submission" date="2018-12" db="EMBL/GenBank/DDBJ databases">
        <authorList>
            <consortium name="Pathogen Informatics"/>
        </authorList>
    </citation>
    <scope>NUCLEOTIDE SEQUENCE [LARGE SCALE GENOMIC DNA]</scope>
    <source>
        <strain evidence="2 3">NCTC11432</strain>
    </source>
</reference>
<feature type="coiled-coil region" evidence="1">
    <location>
        <begin position="81"/>
        <end position="113"/>
    </location>
</feature>
<protein>
    <submittedName>
        <fullName evidence="2">Uncharacterized protein</fullName>
    </submittedName>
</protein>
<dbReference type="AlphaFoldDB" id="A0A448B6D8"/>
<organism evidence="2 3">
    <name type="scientific">Chryseobacterium gleum</name>
    <name type="common">Flavobacterium gleum</name>
    <dbReference type="NCBI Taxonomy" id="250"/>
    <lineage>
        <taxon>Bacteria</taxon>
        <taxon>Pseudomonadati</taxon>
        <taxon>Bacteroidota</taxon>
        <taxon>Flavobacteriia</taxon>
        <taxon>Flavobacteriales</taxon>
        <taxon>Weeksellaceae</taxon>
        <taxon>Chryseobacterium group</taxon>
        <taxon>Chryseobacterium</taxon>
    </lineage>
</organism>
<proteinExistence type="predicted"/>